<evidence type="ECO:0000313" key="3">
    <source>
        <dbReference type="Proteomes" id="UP001515780"/>
    </source>
</evidence>
<feature type="domain" description="HTH cro/C1-type" evidence="1">
    <location>
        <begin position="85"/>
        <end position="133"/>
    </location>
</feature>
<dbReference type="Gene3D" id="1.10.260.40">
    <property type="entry name" value="lambda repressor-like DNA-binding domains"/>
    <property type="match status" value="1"/>
</dbReference>
<gene>
    <name evidence="2" type="ORF">F3J37_01310</name>
</gene>
<evidence type="ECO:0000259" key="1">
    <source>
        <dbReference type="PROSITE" id="PS50943"/>
    </source>
</evidence>
<dbReference type="SMART" id="SM00530">
    <property type="entry name" value="HTH_XRE"/>
    <property type="match status" value="1"/>
</dbReference>
<dbReference type="SUPFAM" id="SSF47413">
    <property type="entry name" value="lambda repressor-like DNA-binding domains"/>
    <property type="match status" value="1"/>
</dbReference>
<organism evidence="2 3">
    <name type="scientific">Candidatus Pantoea communis</name>
    <dbReference type="NCBI Taxonomy" id="2608354"/>
    <lineage>
        <taxon>Bacteria</taxon>
        <taxon>Pseudomonadati</taxon>
        <taxon>Pseudomonadota</taxon>
        <taxon>Gammaproteobacteria</taxon>
        <taxon>Enterobacterales</taxon>
        <taxon>Erwiniaceae</taxon>
        <taxon>Pantoea</taxon>
    </lineage>
</organism>
<keyword evidence="3" id="KW-1185">Reference proteome</keyword>
<accession>A0ABX0RI45</accession>
<dbReference type="InterPro" id="IPR001387">
    <property type="entry name" value="Cro/C1-type_HTH"/>
</dbReference>
<dbReference type="SUPFAM" id="SSF143100">
    <property type="entry name" value="TTHA1013/TTHA0281-like"/>
    <property type="match status" value="1"/>
</dbReference>
<dbReference type="RefSeq" id="WP_166718846.1">
    <property type="nucleotide sequence ID" value="NZ_VWXC01000001.1"/>
</dbReference>
<evidence type="ECO:0000313" key="2">
    <source>
        <dbReference type="EMBL" id="NIG17315.1"/>
    </source>
</evidence>
<proteinExistence type="predicted"/>
<comment type="caution">
    <text evidence="2">The sequence shown here is derived from an EMBL/GenBank/DDBJ whole genome shotgun (WGS) entry which is preliminary data.</text>
</comment>
<protein>
    <submittedName>
        <fullName evidence="2">Helix-turn-helix domain-containing protein</fullName>
    </submittedName>
</protein>
<reference evidence="2 3" key="1">
    <citation type="journal article" date="2019" name="bioRxiv">
        <title>Bacteria contribute to plant secondary compound degradation in a generalist herbivore system.</title>
        <authorList>
            <person name="Francoeur C.B."/>
            <person name="Khadempour L."/>
            <person name="Moreira-Soto R.D."/>
            <person name="Gotting K."/>
            <person name="Book A.J."/>
            <person name="Pinto-Tomas A.A."/>
            <person name="Keefover-Ring K."/>
            <person name="Currie C.R."/>
        </authorList>
    </citation>
    <scope>NUCLEOTIDE SEQUENCE [LARGE SCALE GENOMIC DNA]</scope>
    <source>
        <strain evidence="2">Al-1710</strain>
    </source>
</reference>
<dbReference type="PROSITE" id="PS50943">
    <property type="entry name" value="HTH_CROC1"/>
    <property type="match status" value="1"/>
</dbReference>
<dbReference type="EMBL" id="VWXC01000001">
    <property type="protein sequence ID" value="NIG17315.1"/>
    <property type="molecule type" value="Genomic_DNA"/>
</dbReference>
<dbReference type="Proteomes" id="UP001515780">
    <property type="component" value="Unassembled WGS sequence"/>
</dbReference>
<name>A0ABX0RI45_9GAMM</name>
<sequence>MRYPVDVMATSCGFIVFCRDLQEAQGYGITKTEALTSCQDALIAVFDEFFCHRVPIPLPSNGGDETIEIPCSIAAKVMLLNEVIEQNVSQTDLAKMLNLPRQEITRIFNLSHTTKIDTIQKALTALGKTLLIRVV</sequence>
<dbReference type="InterPro" id="IPR035069">
    <property type="entry name" value="TTHA1013/TTHA0281-like"/>
</dbReference>
<dbReference type="Pfam" id="PF01381">
    <property type="entry name" value="HTH_3"/>
    <property type="match status" value="1"/>
</dbReference>
<dbReference type="InterPro" id="IPR010982">
    <property type="entry name" value="Lambda_DNA-bd_dom_sf"/>
</dbReference>
<dbReference type="CDD" id="cd00093">
    <property type="entry name" value="HTH_XRE"/>
    <property type="match status" value="1"/>
</dbReference>